<dbReference type="InterPro" id="IPR052715">
    <property type="entry name" value="RAYT_transposase"/>
</dbReference>
<dbReference type="GO" id="GO:0006313">
    <property type="term" value="P:DNA transposition"/>
    <property type="evidence" value="ECO:0007669"/>
    <property type="project" value="InterPro"/>
</dbReference>
<evidence type="ECO:0000313" key="2">
    <source>
        <dbReference type="Proteomes" id="UP000182400"/>
    </source>
</evidence>
<dbReference type="STRING" id="658457.SAMN05216601_10284"/>
<dbReference type="SUPFAM" id="SSF143422">
    <property type="entry name" value="Transposase IS200-like"/>
    <property type="match status" value="1"/>
</dbReference>
<gene>
    <name evidence="1" type="ORF">SAMN05216601_10284</name>
</gene>
<name>A0A1I5K2G6_9GAMM</name>
<dbReference type="EMBL" id="FOWP01000002">
    <property type="protein sequence ID" value="SFO79189.1"/>
    <property type="molecule type" value="Genomic_DNA"/>
</dbReference>
<evidence type="ECO:0000313" key="1">
    <source>
        <dbReference type="EMBL" id="SFO79189.1"/>
    </source>
</evidence>
<dbReference type="AlphaFoldDB" id="A0A1I5K2G6"/>
<dbReference type="Proteomes" id="UP000182400">
    <property type="component" value="Unassembled WGS sequence"/>
</dbReference>
<organism evidence="1 2">
    <name type="scientific">Ectopseudomonas composti</name>
    <dbReference type="NCBI Taxonomy" id="658457"/>
    <lineage>
        <taxon>Bacteria</taxon>
        <taxon>Pseudomonadati</taxon>
        <taxon>Pseudomonadota</taxon>
        <taxon>Gammaproteobacteria</taxon>
        <taxon>Pseudomonadales</taxon>
        <taxon>Pseudomonadaceae</taxon>
        <taxon>Ectopseudomonas</taxon>
    </lineage>
</organism>
<dbReference type="PANTHER" id="PTHR36966:SF1">
    <property type="entry name" value="REP-ASSOCIATED TYROSINE TRANSPOSASE"/>
    <property type="match status" value="1"/>
</dbReference>
<protein>
    <submittedName>
        <fullName evidence="1">Putative transposase</fullName>
    </submittedName>
</protein>
<dbReference type="Gene3D" id="3.30.70.1290">
    <property type="entry name" value="Transposase IS200-like"/>
    <property type="match status" value="1"/>
</dbReference>
<dbReference type="GO" id="GO:0004803">
    <property type="term" value="F:transposase activity"/>
    <property type="evidence" value="ECO:0007669"/>
    <property type="project" value="InterPro"/>
</dbReference>
<dbReference type="InterPro" id="IPR036515">
    <property type="entry name" value="Transposase_17_sf"/>
</dbReference>
<dbReference type="GO" id="GO:0043565">
    <property type="term" value="F:sequence-specific DNA binding"/>
    <property type="evidence" value="ECO:0007669"/>
    <property type="project" value="TreeGrafter"/>
</dbReference>
<sequence length="64" mass="7498">MSSYRRAREAGACYFFTLVNHQRLPVLTDAPLRAALRRSIERVRVQHPFIIEGWVLLPDHLHCL</sequence>
<accession>A0A1I5K2G6</accession>
<dbReference type="PANTHER" id="PTHR36966">
    <property type="entry name" value="REP-ASSOCIATED TYROSINE TRANSPOSASE"/>
    <property type="match status" value="1"/>
</dbReference>
<reference evidence="1 2" key="1">
    <citation type="submission" date="2016-10" db="EMBL/GenBank/DDBJ databases">
        <authorList>
            <person name="de Groot N.N."/>
        </authorList>
    </citation>
    <scope>NUCLEOTIDE SEQUENCE [LARGE SCALE GENOMIC DNA]</scope>
    <source>
        <strain evidence="1 2">CCUG 59231</strain>
    </source>
</reference>
<proteinExistence type="predicted"/>